<sequence>AGVFEPSNSSYRSKYFVVVKKDGTSLRIVQSLEPLNEVTIAHSGVPPYTDQLAEQFAGRACVGMMDLYVGYD</sequence>
<protein>
    <submittedName>
        <fullName evidence="1">Uncharacterized protein</fullName>
    </submittedName>
</protein>
<dbReference type="EMBL" id="MU277401">
    <property type="protein sequence ID" value="KAI0054532.1"/>
    <property type="molecule type" value="Genomic_DNA"/>
</dbReference>
<keyword evidence="2" id="KW-1185">Reference proteome</keyword>
<comment type="caution">
    <text evidence="1">The sequence shown here is derived from an EMBL/GenBank/DDBJ whole genome shotgun (WGS) entry which is preliminary data.</text>
</comment>
<feature type="non-terminal residue" evidence="1">
    <location>
        <position position="72"/>
    </location>
</feature>
<organism evidence="1 2">
    <name type="scientific">Artomyces pyxidatus</name>
    <dbReference type="NCBI Taxonomy" id="48021"/>
    <lineage>
        <taxon>Eukaryota</taxon>
        <taxon>Fungi</taxon>
        <taxon>Dikarya</taxon>
        <taxon>Basidiomycota</taxon>
        <taxon>Agaricomycotina</taxon>
        <taxon>Agaricomycetes</taxon>
        <taxon>Russulales</taxon>
        <taxon>Auriscalpiaceae</taxon>
        <taxon>Artomyces</taxon>
    </lineage>
</organism>
<accession>A0ACB8SE20</accession>
<evidence type="ECO:0000313" key="2">
    <source>
        <dbReference type="Proteomes" id="UP000814140"/>
    </source>
</evidence>
<name>A0ACB8SE20_9AGAM</name>
<gene>
    <name evidence="1" type="ORF">BV25DRAFT_1766106</name>
</gene>
<dbReference type="Proteomes" id="UP000814140">
    <property type="component" value="Unassembled WGS sequence"/>
</dbReference>
<reference evidence="1" key="1">
    <citation type="submission" date="2021-03" db="EMBL/GenBank/DDBJ databases">
        <authorList>
            <consortium name="DOE Joint Genome Institute"/>
            <person name="Ahrendt S."/>
            <person name="Looney B.P."/>
            <person name="Miyauchi S."/>
            <person name="Morin E."/>
            <person name="Drula E."/>
            <person name="Courty P.E."/>
            <person name="Chicoki N."/>
            <person name="Fauchery L."/>
            <person name="Kohler A."/>
            <person name="Kuo A."/>
            <person name="Labutti K."/>
            <person name="Pangilinan J."/>
            <person name="Lipzen A."/>
            <person name="Riley R."/>
            <person name="Andreopoulos W."/>
            <person name="He G."/>
            <person name="Johnson J."/>
            <person name="Barry K.W."/>
            <person name="Grigoriev I.V."/>
            <person name="Nagy L."/>
            <person name="Hibbett D."/>
            <person name="Henrissat B."/>
            <person name="Matheny P.B."/>
            <person name="Labbe J."/>
            <person name="Martin F."/>
        </authorList>
    </citation>
    <scope>NUCLEOTIDE SEQUENCE</scope>
    <source>
        <strain evidence="1">HHB10654</strain>
    </source>
</reference>
<evidence type="ECO:0000313" key="1">
    <source>
        <dbReference type="EMBL" id="KAI0054532.1"/>
    </source>
</evidence>
<feature type="non-terminal residue" evidence="1">
    <location>
        <position position="1"/>
    </location>
</feature>
<reference evidence="1" key="2">
    <citation type="journal article" date="2022" name="New Phytol.">
        <title>Evolutionary transition to the ectomycorrhizal habit in the genomes of a hyperdiverse lineage of mushroom-forming fungi.</title>
        <authorList>
            <person name="Looney B."/>
            <person name="Miyauchi S."/>
            <person name="Morin E."/>
            <person name="Drula E."/>
            <person name="Courty P.E."/>
            <person name="Kohler A."/>
            <person name="Kuo A."/>
            <person name="LaButti K."/>
            <person name="Pangilinan J."/>
            <person name="Lipzen A."/>
            <person name="Riley R."/>
            <person name="Andreopoulos W."/>
            <person name="He G."/>
            <person name="Johnson J."/>
            <person name="Nolan M."/>
            <person name="Tritt A."/>
            <person name="Barry K.W."/>
            <person name="Grigoriev I.V."/>
            <person name="Nagy L.G."/>
            <person name="Hibbett D."/>
            <person name="Henrissat B."/>
            <person name="Matheny P.B."/>
            <person name="Labbe J."/>
            <person name="Martin F.M."/>
        </authorList>
    </citation>
    <scope>NUCLEOTIDE SEQUENCE</scope>
    <source>
        <strain evidence="1">HHB10654</strain>
    </source>
</reference>
<proteinExistence type="predicted"/>